<proteinExistence type="inferred from homology"/>
<dbReference type="AlphaFoldDB" id="A0A1J7H3V6"/>
<dbReference type="PANTHER" id="PTHR48047">
    <property type="entry name" value="GLYCOSYLTRANSFERASE"/>
    <property type="match status" value="1"/>
</dbReference>
<evidence type="ECO:0008006" key="6">
    <source>
        <dbReference type="Google" id="ProtNLM"/>
    </source>
</evidence>
<evidence type="ECO:0000256" key="3">
    <source>
        <dbReference type="ARBA" id="ARBA00022679"/>
    </source>
</evidence>
<dbReference type="Proteomes" id="UP000188354">
    <property type="component" value="Chromosome LG07"/>
</dbReference>
<accession>A0A1J7H3V6</accession>
<gene>
    <name evidence="4" type="ORF">TanjilG_19263</name>
</gene>
<dbReference type="CDD" id="cd03784">
    <property type="entry name" value="GT1_Gtf-like"/>
    <property type="match status" value="1"/>
</dbReference>
<keyword evidence="3" id="KW-0808">Transferase</keyword>
<organism evidence="4 5">
    <name type="scientific">Lupinus angustifolius</name>
    <name type="common">Narrow-leaved blue lupine</name>
    <dbReference type="NCBI Taxonomy" id="3871"/>
    <lineage>
        <taxon>Eukaryota</taxon>
        <taxon>Viridiplantae</taxon>
        <taxon>Streptophyta</taxon>
        <taxon>Embryophyta</taxon>
        <taxon>Tracheophyta</taxon>
        <taxon>Spermatophyta</taxon>
        <taxon>Magnoliopsida</taxon>
        <taxon>eudicotyledons</taxon>
        <taxon>Gunneridae</taxon>
        <taxon>Pentapetalae</taxon>
        <taxon>rosids</taxon>
        <taxon>fabids</taxon>
        <taxon>Fabales</taxon>
        <taxon>Fabaceae</taxon>
        <taxon>Papilionoideae</taxon>
        <taxon>50 kb inversion clade</taxon>
        <taxon>genistoids sensu lato</taxon>
        <taxon>core genistoids</taxon>
        <taxon>Genisteae</taxon>
        <taxon>Lupinus</taxon>
    </lineage>
</organism>
<dbReference type="GO" id="GO:0035251">
    <property type="term" value="F:UDP-glucosyltransferase activity"/>
    <property type="evidence" value="ECO:0007669"/>
    <property type="project" value="TreeGrafter"/>
</dbReference>
<dbReference type="OMA" id="PANFIHQ"/>
<evidence type="ECO:0000313" key="5">
    <source>
        <dbReference type="Proteomes" id="UP000188354"/>
    </source>
</evidence>
<dbReference type="FunFam" id="3.40.50.2000:FF:000202">
    <property type="entry name" value="Glycosyltransferase"/>
    <property type="match status" value="1"/>
</dbReference>
<evidence type="ECO:0000256" key="1">
    <source>
        <dbReference type="ARBA" id="ARBA00009995"/>
    </source>
</evidence>
<dbReference type="InterPro" id="IPR002213">
    <property type="entry name" value="UDP_glucos_trans"/>
</dbReference>
<comment type="similarity">
    <text evidence="1">Belongs to the UDP-glycosyltransferase family.</text>
</comment>
<dbReference type="OrthoDB" id="5835829at2759"/>
<keyword evidence="5" id="KW-1185">Reference proteome</keyword>
<dbReference type="Pfam" id="PF00201">
    <property type="entry name" value="UDPGT"/>
    <property type="match status" value="1"/>
</dbReference>
<dbReference type="Gramene" id="OIW07422">
    <property type="protein sequence ID" value="OIW07422"/>
    <property type="gene ID" value="TanjilG_19263"/>
</dbReference>
<sequence length="497" mass="56590">MEIDSQNQKLNVTFLPYPTPGHMIPMINTARIFAKNGVNVTIITTNSNALTFQKSIDNDFNHGYSIKTHLIQFLAAQVNLPNGIENLKDATSVETLGQISHGIALLQDQIELVIQDLQPDCIVTDMCYPWTVEFAAKIGIPRIYFYSSSYFSTCASYLIQKHRPHEKLVSNTEKFSIPGFQENIEMIPLQLAEWIRTKTNYSCYFEALFESELRSYGALYNSFDELESDYEQLYKSTIGIKTWSIGPVAMFVNKDDGEKANRGHNKELEKEPDWLNWLNSQQDDSVLYVSFGSLARLPRAQLVEIAHGLENSGHNFIWVVRKKVEENDESLIKDFEHRMKESKKGYIIWNWAPQVLILDHPAIGGIVTHCGWNSILESLNSGLPMITWPMFAEQFYNEKLLVDVLKIGISIGVKENKFFMSMSEEATMTRKEIANAVKILMGSGEGSIEMRSRAKKLGDAAKKTIEEGGSSYNNLMKLIDELKLLKKTRELSKKLIR</sequence>
<dbReference type="SUPFAM" id="SSF53756">
    <property type="entry name" value="UDP-Glycosyltransferase/glycogen phosphorylase"/>
    <property type="match status" value="1"/>
</dbReference>
<dbReference type="EMBL" id="CM007367">
    <property type="protein sequence ID" value="OIW07422.1"/>
    <property type="molecule type" value="Genomic_DNA"/>
</dbReference>
<reference evidence="4 5" key="1">
    <citation type="journal article" date="2017" name="Plant Biotechnol. J.">
        <title>A comprehensive draft genome sequence for lupin (Lupinus angustifolius), an emerging health food: insights into plant-microbe interactions and legume evolution.</title>
        <authorList>
            <person name="Hane J.K."/>
            <person name="Ming Y."/>
            <person name="Kamphuis L.G."/>
            <person name="Nelson M.N."/>
            <person name="Garg G."/>
            <person name="Atkins C.A."/>
            <person name="Bayer P.E."/>
            <person name="Bravo A."/>
            <person name="Bringans S."/>
            <person name="Cannon S."/>
            <person name="Edwards D."/>
            <person name="Foley R."/>
            <person name="Gao L.L."/>
            <person name="Harrison M.J."/>
            <person name="Huang W."/>
            <person name="Hurgobin B."/>
            <person name="Li S."/>
            <person name="Liu C.W."/>
            <person name="McGrath A."/>
            <person name="Morahan G."/>
            <person name="Murray J."/>
            <person name="Weller J."/>
            <person name="Jian J."/>
            <person name="Singh K.B."/>
        </authorList>
    </citation>
    <scope>NUCLEOTIDE SEQUENCE [LARGE SCALE GENOMIC DNA]</scope>
    <source>
        <strain evidence="5">cv. Tanjil</strain>
        <tissue evidence="4">Whole plant</tissue>
    </source>
</reference>
<evidence type="ECO:0000313" key="4">
    <source>
        <dbReference type="EMBL" id="OIW07422.1"/>
    </source>
</evidence>
<dbReference type="KEGG" id="lang:109353043"/>
<dbReference type="Gene3D" id="3.40.50.2000">
    <property type="entry name" value="Glycogen Phosphorylase B"/>
    <property type="match status" value="2"/>
</dbReference>
<evidence type="ECO:0000256" key="2">
    <source>
        <dbReference type="ARBA" id="ARBA00022676"/>
    </source>
</evidence>
<protein>
    <recommendedName>
        <fullName evidence="6">Glycosyltransferase</fullName>
    </recommendedName>
</protein>
<dbReference type="PANTHER" id="PTHR48047:SF150">
    <property type="entry name" value="SOLANIDINE UDP-GLUCOSE GLUCOSYLTRANSFERASE 1"/>
    <property type="match status" value="1"/>
</dbReference>
<keyword evidence="2" id="KW-0328">Glycosyltransferase</keyword>
<name>A0A1J7H3V6_LUPAN</name>